<evidence type="ECO:0000313" key="1">
    <source>
        <dbReference type="EMBL" id="POV96761.1"/>
    </source>
</evidence>
<dbReference type="EMBL" id="PKSL01000285">
    <property type="protein sequence ID" value="POV96761.1"/>
    <property type="molecule type" value="Genomic_DNA"/>
</dbReference>
<dbReference type="VEuPathDB" id="FungiDB:PSTT_15454"/>
<accession>A0A2S4UHT6</accession>
<evidence type="ECO:0000313" key="2">
    <source>
        <dbReference type="Proteomes" id="UP000239156"/>
    </source>
</evidence>
<gene>
    <name evidence="1" type="ORF">PSTT_15454</name>
</gene>
<sequence length="59" mass="6542">MLLLTNKVNQVYQPLQNIPISILIRNTSHLTGSIQQARSLLRSTSWTASSGPLSRLIPL</sequence>
<proteinExistence type="predicted"/>
<dbReference type="AlphaFoldDB" id="A0A2S4UHT6"/>
<protein>
    <submittedName>
        <fullName evidence="1">Uncharacterized protein</fullName>
    </submittedName>
</protein>
<keyword evidence="2" id="KW-1185">Reference proteome</keyword>
<dbReference type="Proteomes" id="UP000239156">
    <property type="component" value="Unassembled WGS sequence"/>
</dbReference>
<organism evidence="1 2">
    <name type="scientific">Puccinia striiformis</name>
    <dbReference type="NCBI Taxonomy" id="27350"/>
    <lineage>
        <taxon>Eukaryota</taxon>
        <taxon>Fungi</taxon>
        <taxon>Dikarya</taxon>
        <taxon>Basidiomycota</taxon>
        <taxon>Pucciniomycotina</taxon>
        <taxon>Pucciniomycetes</taxon>
        <taxon>Pucciniales</taxon>
        <taxon>Pucciniaceae</taxon>
        <taxon>Puccinia</taxon>
    </lineage>
</organism>
<name>A0A2S4UHT6_9BASI</name>
<reference evidence="1" key="1">
    <citation type="submission" date="2017-12" db="EMBL/GenBank/DDBJ databases">
        <title>Gene loss provides genomic basis for host adaptation in cereal stripe rust fungi.</title>
        <authorList>
            <person name="Xia C."/>
        </authorList>
    </citation>
    <scope>NUCLEOTIDE SEQUENCE [LARGE SCALE GENOMIC DNA]</scope>
    <source>
        <strain evidence="1">93-210</strain>
    </source>
</reference>
<comment type="caution">
    <text evidence="1">The sequence shown here is derived from an EMBL/GenBank/DDBJ whole genome shotgun (WGS) entry which is preliminary data.</text>
</comment>